<dbReference type="InterPro" id="IPR000540">
    <property type="entry name" value="Flag_MotA_CS"/>
</dbReference>
<dbReference type="AlphaFoldDB" id="A0A7G6YCQ6"/>
<proteinExistence type="inferred from homology"/>
<comment type="similarity">
    <text evidence="2">Belongs to the MotA family.</text>
</comment>
<evidence type="ECO:0000313" key="12">
    <source>
        <dbReference type="Proteomes" id="UP000515511"/>
    </source>
</evidence>
<reference evidence="12" key="1">
    <citation type="submission" date="2019-09" db="EMBL/GenBank/DDBJ databases">
        <title>Antimicrobial potential of Antarctic Bacteria.</title>
        <authorList>
            <person name="Benaud N."/>
            <person name="Edwards R.J."/>
            <person name="Ferrari B.C."/>
        </authorList>
    </citation>
    <scope>NUCLEOTIDE SEQUENCE [LARGE SCALE GENOMIC DNA]</scope>
    <source>
        <strain evidence="12">INR9</strain>
    </source>
</reference>
<evidence type="ECO:0000256" key="5">
    <source>
        <dbReference type="ARBA" id="ARBA00022692"/>
    </source>
</evidence>
<feature type="transmembrane region" description="Helical" evidence="9">
    <location>
        <begin position="28"/>
        <end position="51"/>
    </location>
</feature>
<dbReference type="Pfam" id="PF01618">
    <property type="entry name" value="MotA_ExbB"/>
    <property type="match status" value="1"/>
</dbReference>
<dbReference type="InterPro" id="IPR002898">
    <property type="entry name" value="MotA_ExbB_proton_chnl"/>
</dbReference>
<dbReference type="GO" id="GO:0071978">
    <property type="term" value="P:bacterial-type flagellum-dependent swarming motility"/>
    <property type="evidence" value="ECO:0007669"/>
    <property type="project" value="InterPro"/>
</dbReference>
<keyword evidence="3" id="KW-0813">Transport</keyword>
<feature type="compositionally biased region" description="Low complexity" evidence="8">
    <location>
        <begin position="260"/>
        <end position="273"/>
    </location>
</feature>
<feature type="region of interest" description="Disordered" evidence="8">
    <location>
        <begin position="252"/>
        <end position="273"/>
    </location>
</feature>
<evidence type="ECO:0000313" key="11">
    <source>
        <dbReference type="EMBL" id="QNE36271.1"/>
    </source>
</evidence>
<evidence type="ECO:0000256" key="1">
    <source>
        <dbReference type="ARBA" id="ARBA00004651"/>
    </source>
</evidence>
<feature type="transmembrane region" description="Helical" evidence="9">
    <location>
        <begin position="181"/>
        <end position="201"/>
    </location>
</feature>
<dbReference type="PANTHER" id="PTHR30433">
    <property type="entry name" value="CHEMOTAXIS PROTEIN MOTA"/>
    <property type="match status" value="1"/>
</dbReference>
<evidence type="ECO:0000256" key="6">
    <source>
        <dbReference type="ARBA" id="ARBA00022989"/>
    </source>
</evidence>
<feature type="domain" description="MotA/TolQ/ExbB proton channel" evidence="10">
    <location>
        <begin position="100"/>
        <end position="218"/>
    </location>
</feature>
<dbReference type="InterPro" id="IPR047055">
    <property type="entry name" value="MotA-like"/>
</dbReference>
<keyword evidence="6 9" id="KW-1133">Transmembrane helix</keyword>
<dbReference type="RefSeq" id="WP_185275707.1">
    <property type="nucleotide sequence ID" value="NZ_CP043641.1"/>
</dbReference>
<evidence type="ECO:0000256" key="9">
    <source>
        <dbReference type="SAM" id="Phobius"/>
    </source>
</evidence>
<evidence type="ECO:0000256" key="8">
    <source>
        <dbReference type="SAM" id="MobiDB-lite"/>
    </source>
</evidence>
<evidence type="ECO:0000256" key="7">
    <source>
        <dbReference type="ARBA" id="ARBA00023136"/>
    </source>
</evidence>
<dbReference type="PROSITE" id="PS01307">
    <property type="entry name" value="MOTA"/>
    <property type="match status" value="1"/>
</dbReference>
<dbReference type="GO" id="GO:0005886">
    <property type="term" value="C:plasma membrane"/>
    <property type="evidence" value="ECO:0007669"/>
    <property type="project" value="UniProtKB-SubCell"/>
</dbReference>
<feature type="transmembrane region" description="Helical" evidence="9">
    <location>
        <begin position="145"/>
        <end position="169"/>
    </location>
</feature>
<gene>
    <name evidence="11" type="ORF">F1C12_14890</name>
</gene>
<evidence type="ECO:0000256" key="2">
    <source>
        <dbReference type="ARBA" id="ARBA00008038"/>
    </source>
</evidence>
<keyword evidence="4" id="KW-1003">Cell membrane</keyword>
<evidence type="ECO:0000256" key="4">
    <source>
        <dbReference type="ARBA" id="ARBA00022475"/>
    </source>
</evidence>
<evidence type="ECO:0000259" key="10">
    <source>
        <dbReference type="Pfam" id="PF01618"/>
    </source>
</evidence>
<dbReference type="Proteomes" id="UP000515511">
    <property type="component" value="Chromosome"/>
</dbReference>
<protein>
    <submittedName>
        <fullName evidence="11">Motility protein A</fullName>
    </submittedName>
</protein>
<keyword evidence="5 9" id="KW-0812">Transmembrane</keyword>
<accession>A0A7G6YCQ6</accession>
<evidence type="ECO:0000256" key="3">
    <source>
        <dbReference type="ARBA" id="ARBA00022448"/>
    </source>
</evidence>
<organism evidence="11 12">
    <name type="scientific">Leifsonia shinshuensis</name>
    <dbReference type="NCBI Taxonomy" id="150026"/>
    <lineage>
        <taxon>Bacteria</taxon>
        <taxon>Bacillati</taxon>
        <taxon>Actinomycetota</taxon>
        <taxon>Actinomycetes</taxon>
        <taxon>Micrococcales</taxon>
        <taxon>Microbacteriaceae</taxon>
        <taxon>Leifsonia</taxon>
    </lineage>
</organism>
<dbReference type="EMBL" id="CP043641">
    <property type="protein sequence ID" value="QNE36271.1"/>
    <property type="molecule type" value="Genomic_DNA"/>
</dbReference>
<keyword evidence="7 9" id="KW-0472">Membrane</keyword>
<dbReference type="KEGG" id="lse:F1C12_14890"/>
<name>A0A7G6YCQ6_9MICO</name>
<feature type="transmembrane region" description="Helical" evidence="9">
    <location>
        <begin position="5"/>
        <end position="22"/>
    </location>
</feature>
<dbReference type="GO" id="GO:0006935">
    <property type="term" value="P:chemotaxis"/>
    <property type="evidence" value="ECO:0007669"/>
    <property type="project" value="InterPro"/>
</dbReference>
<comment type="subcellular location">
    <subcellularLocation>
        <location evidence="1">Cell membrane</location>
        <topology evidence="1">Multi-pass membrane protein</topology>
    </subcellularLocation>
</comment>
<sequence>MDLAMIIGIVAAFGSLLTMVLIEGESPAALLLIGPVVFVLGATVSVGIAGATLKDAIDSFKAVPGAIKGKKPDFAGTVATLLDLADVARQRGLLSLESSAEEVKDPFLSSALQGVADGADSEDLRILLEDQIATWSKATRVSSSFFAALGGYAPTIGIVGTVVSLTHVLGNLSTPDKLGPMIASAFVATLWGLLSANFIWLPLGTRMRRLAELEAERRQIVVEGVLAIQSGTSSRALSERLTAMVPYSPKLKRAKGKNDASAPVSEAAPAVGP</sequence>